<keyword evidence="2" id="KW-1185">Reference proteome</keyword>
<gene>
    <name evidence="1" type="ORF">WJ0W_000192</name>
</gene>
<protein>
    <submittedName>
        <fullName evidence="1">Phosphodiester glycosidase family protein</fullName>
    </submittedName>
</protein>
<name>A0ABN8U154_9BACL</name>
<keyword evidence="1" id="KW-0326">Glycosidase</keyword>
<dbReference type="GO" id="GO:0016798">
    <property type="term" value="F:hydrolase activity, acting on glycosyl bonds"/>
    <property type="evidence" value="ECO:0007669"/>
    <property type="project" value="UniProtKB-KW"/>
</dbReference>
<organism evidence="1 2">
    <name type="scientific">Paenibacillus melissococcoides</name>
    <dbReference type="NCBI Taxonomy" id="2912268"/>
    <lineage>
        <taxon>Bacteria</taxon>
        <taxon>Bacillati</taxon>
        <taxon>Bacillota</taxon>
        <taxon>Bacilli</taxon>
        <taxon>Bacillales</taxon>
        <taxon>Paenibacillaceae</taxon>
        <taxon>Paenibacillus</taxon>
    </lineage>
</organism>
<accession>A0ABN8U154</accession>
<dbReference type="Proteomes" id="UP001154322">
    <property type="component" value="Unassembled WGS sequence"/>
</dbReference>
<dbReference type="RefSeq" id="WP_261948991.1">
    <property type="nucleotide sequence ID" value="NZ_CALYRE010000002.1"/>
</dbReference>
<comment type="caution">
    <text evidence="1">The sequence shown here is derived from an EMBL/GenBank/DDBJ whole genome shotgun (WGS) entry which is preliminary data.</text>
</comment>
<proteinExistence type="predicted"/>
<sequence>MAVAGGKIGSVDSLKHMADTSKAAVAMNGTFFDAYTKTSYKPPYGHIVKKGELVHPSLADRRTVLVFTKDNEVEFVKGKEFPQRCRHNVGP</sequence>
<dbReference type="EMBL" id="CALYLO010000001">
    <property type="protein sequence ID" value="CAH8242983.1"/>
    <property type="molecule type" value="Genomic_DNA"/>
</dbReference>
<evidence type="ECO:0000313" key="2">
    <source>
        <dbReference type="Proteomes" id="UP001154322"/>
    </source>
</evidence>
<reference evidence="1" key="1">
    <citation type="submission" date="2022-06" db="EMBL/GenBank/DDBJ databases">
        <authorList>
            <person name="Dietemann V."/>
            <person name="Ory F."/>
            <person name="Dainat B."/>
            <person name="Oberhansli S."/>
        </authorList>
    </citation>
    <scope>NUCLEOTIDE SEQUENCE</scope>
    <source>
        <strain evidence="1">Ena-SAMPLE-TAB-26-04-2022-14:26:32:270-5432</strain>
    </source>
</reference>
<keyword evidence="1" id="KW-0378">Hydrolase</keyword>
<evidence type="ECO:0000313" key="1">
    <source>
        <dbReference type="EMBL" id="CAH8242983.1"/>
    </source>
</evidence>